<dbReference type="RefSeq" id="WP_379709893.1">
    <property type="nucleotide sequence ID" value="NZ_JBHTBS010000002.1"/>
</dbReference>
<accession>A0ABW2L4N3</accession>
<dbReference type="Proteomes" id="UP001596472">
    <property type="component" value="Unassembled WGS sequence"/>
</dbReference>
<proteinExistence type="inferred from homology"/>
<comment type="caution">
    <text evidence="4">The sequence shown here is derived from an EMBL/GenBank/DDBJ whole genome shotgun (WGS) entry which is preliminary data.</text>
</comment>
<keyword evidence="5" id="KW-1185">Reference proteome</keyword>
<dbReference type="Gene3D" id="2.40.50.100">
    <property type="match status" value="1"/>
</dbReference>
<evidence type="ECO:0000259" key="3">
    <source>
        <dbReference type="Pfam" id="PF25917"/>
    </source>
</evidence>
<dbReference type="NCBIfam" id="TIGR01730">
    <property type="entry name" value="RND_mfp"/>
    <property type="match status" value="1"/>
</dbReference>
<dbReference type="SUPFAM" id="SSF111369">
    <property type="entry name" value="HlyD-like secretion proteins"/>
    <property type="match status" value="1"/>
</dbReference>
<sequence>MKAKFLGLIIVLAGATVAWLLLRTAPVAETKEKVRSAKVVQVINVTPNNYPVTLSAYGTVIPARRLIVRPEVTGRIESHHPSLVPGGRIKAGETLFKIDPSDYQIALRESKTALEEAQASIDLEAGRQTVAQREYEQLLIDLPDADINKALVLREPFKRQADALLDRSTAQLAKAELNLSRTTVPAPFNALVIEESIETGQLADSGTPLATLVGDDAFWVRTSIPLSELTAIKLPSSDQPGASAKVRVASSSGDDTSHDGKVVRLLGDLEEGGRLARVLVEVATPLDNNKAQPLLLGSYVRVDIDAGNIDNALEIPRYALREGDRLWIVDSNNQLVVREPKILWRNEDTVLTSDVLEDGESLIVSDLLSPLPGMDLAPQPSTTTPDH</sequence>
<feature type="domain" description="Multidrug resistance protein MdtA-like barrel-sandwich hybrid" evidence="3">
    <location>
        <begin position="68"/>
        <end position="213"/>
    </location>
</feature>
<dbReference type="Pfam" id="PF25917">
    <property type="entry name" value="BSH_RND"/>
    <property type="match status" value="1"/>
</dbReference>
<dbReference type="InterPro" id="IPR058625">
    <property type="entry name" value="MdtA-like_BSH"/>
</dbReference>
<feature type="region of interest" description="Disordered" evidence="2">
    <location>
        <begin position="237"/>
        <end position="257"/>
    </location>
</feature>
<protein>
    <submittedName>
        <fullName evidence="4">Efflux RND transporter periplasmic adaptor subunit</fullName>
    </submittedName>
</protein>
<dbReference type="InterPro" id="IPR006143">
    <property type="entry name" value="RND_pump_MFP"/>
</dbReference>
<name>A0ABW2L4N3_9BACT</name>
<dbReference type="EMBL" id="JBHTBS010000002">
    <property type="protein sequence ID" value="MFC7336550.1"/>
    <property type="molecule type" value="Genomic_DNA"/>
</dbReference>
<dbReference type="PANTHER" id="PTHR30469">
    <property type="entry name" value="MULTIDRUG RESISTANCE PROTEIN MDTA"/>
    <property type="match status" value="1"/>
</dbReference>
<dbReference type="Gene3D" id="1.10.287.470">
    <property type="entry name" value="Helix hairpin bin"/>
    <property type="match status" value="1"/>
</dbReference>
<dbReference type="PANTHER" id="PTHR30469:SF15">
    <property type="entry name" value="HLYD FAMILY OF SECRETION PROTEINS"/>
    <property type="match status" value="1"/>
</dbReference>
<dbReference type="Gene3D" id="2.40.30.170">
    <property type="match status" value="1"/>
</dbReference>
<organism evidence="4 5">
    <name type="scientific">Haloferula chungangensis</name>
    <dbReference type="NCBI Taxonomy" id="1048331"/>
    <lineage>
        <taxon>Bacteria</taxon>
        <taxon>Pseudomonadati</taxon>
        <taxon>Verrucomicrobiota</taxon>
        <taxon>Verrucomicrobiia</taxon>
        <taxon>Verrucomicrobiales</taxon>
        <taxon>Verrucomicrobiaceae</taxon>
        <taxon>Haloferula</taxon>
    </lineage>
</organism>
<evidence type="ECO:0000256" key="1">
    <source>
        <dbReference type="ARBA" id="ARBA00009477"/>
    </source>
</evidence>
<reference evidence="5" key="1">
    <citation type="journal article" date="2019" name="Int. J. Syst. Evol. Microbiol.">
        <title>The Global Catalogue of Microorganisms (GCM) 10K type strain sequencing project: providing services to taxonomists for standard genome sequencing and annotation.</title>
        <authorList>
            <consortium name="The Broad Institute Genomics Platform"/>
            <consortium name="The Broad Institute Genome Sequencing Center for Infectious Disease"/>
            <person name="Wu L."/>
            <person name="Ma J."/>
        </authorList>
    </citation>
    <scope>NUCLEOTIDE SEQUENCE [LARGE SCALE GENOMIC DNA]</scope>
    <source>
        <strain evidence="5">CGMCC 4.1467</strain>
    </source>
</reference>
<evidence type="ECO:0000313" key="4">
    <source>
        <dbReference type="EMBL" id="MFC7336550.1"/>
    </source>
</evidence>
<comment type="similarity">
    <text evidence="1">Belongs to the membrane fusion protein (MFP) (TC 8.A.1) family.</text>
</comment>
<gene>
    <name evidence="4" type="ORF">ACFQY0_05115</name>
</gene>
<evidence type="ECO:0000313" key="5">
    <source>
        <dbReference type="Proteomes" id="UP001596472"/>
    </source>
</evidence>
<evidence type="ECO:0000256" key="2">
    <source>
        <dbReference type="SAM" id="MobiDB-lite"/>
    </source>
</evidence>